<proteinExistence type="predicted"/>
<evidence type="ECO:0000313" key="2">
    <source>
        <dbReference type="Proteomes" id="UP000821845"/>
    </source>
</evidence>
<accession>A0ACB7T4U4</accession>
<reference evidence="1" key="1">
    <citation type="submission" date="2020-05" db="EMBL/GenBank/DDBJ databases">
        <title>Large-scale comparative analyses of tick genomes elucidate their genetic diversity and vector capacities.</title>
        <authorList>
            <person name="Jia N."/>
            <person name="Wang J."/>
            <person name="Shi W."/>
            <person name="Du L."/>
            <person name="Sun Y."/>
            <person name="Zhan W."/>
            <person name="Jiang J."/>
            <person name="Wang Q."/>
            <person name="Zhang B."/>
            <person name="Ji P."/>
            <person name="Sakyi L.B."/>
            <person name="Cui X."/>
            <person name="Yuan T."/>
            <person name="Jiang B."/>
            <person name="Yang W."/>
            <person name="Lam T.T.-Y."/>
            <person name="Chang Q."/>
            <person name="Ding S."/>
            <person name="Wang X."/>
            <person name="Zhu J."/>
            <person name="Ruan X."/>
            <person name="Zhao L."/>
            <person name="Wei J."/>
            <person name="Que T."/>
            <person name="Du C."/>
            <person name="Cheng J."/>
            <person name="Dai P."/>
            <person name="Han X."/>
            <person name="Huang E."/>
            <person name="Gao Y."/>
            <person name="Liu J."/>
            <person name="Shao H."/>
            <person name="Ye R."/>
            <person name="Li L."/>
            <person name="Wei W."/>
            <person name="Wang X."/>
            <person name="Wang C."/>
            <person name="Yang T."/>
            <person name="Huo Q."/>
            <person name="Li W."/>
            <person name="Guo W."/>
            <person name="Chen H."/>
            <person name="Zhou L."/>
            <person name="Ni X."/>
            <person name="Tian J."/>
            <person name="Zhou Y."/>
            <person name="Sheng Y."/>
            <person name="Liu T."/>
            <person name="Pan Y."/>
            <person name="Xia L."/>
            <person name="Li J."/>
            <person name="Zhao F."/>
            <person name="Cao W."/>
        </authorList>
    </citation>
    <scope>NUCLEOTIDE SEQUENCE</scope>
    <source>
        <strain evidence="1">Hyas-2018</strain>
    </source>
</reference>
<dbReference type="EMBL" id="CM023491">
    <property type="protein sequence ID" value="KAH6941174.1"/>
    <property type="molecule type" value="Genomic_DNA"/>
</dbReference>
<comment type="caution">
    <text evidence="1">The sequence shown here is derived from an EMBL/GenBank/DDBJ whole genome shotgun (WGS) entry which is preliminary data.</text>
</comment>
<sequence>MQVNLDHARLSLNNLCDRMIETDTQIAVACDPYRPKGKMPSLPAGFTAFACEDDPAAIVLVRRPPFDLCPVMLSKQVVGIYGQSRDSHFTIVSVYAPPHKPMDSTLRAVQEVVSRSRSPHVIVAGDFNAKHRAWGPRAGDERGAQVMDFAAAAGLVVMNDPQSEPTYETAYAASWIDLTLATPSVLTSGYT</sequence>
<keyword evidence="2" id="KW-1185">Reference proteome</keyword>
<name>A0ACB7T4U4_HYAAI</name>
<evidence type="ECO:0000313" key="1">
    <source>
        <dbReference type="EMBL" id="KAH6941174.1"/>
    </source>
</evidence>
<dbReference type="Proteomes" id="UP000821845">
    <property type="component" value="Chromosome 11"/>
</dbReference>
<protein>
    <submittedName>
        <fullName evidence="1">Uncharacterized protein</fullName>
    </submittedName>
</protein>
<organism evidence="1 2">
    <name type="scientific">Hyalomma asiaticum</name>
    <name type="common">Tick</name>
    <dbReference type="NCBI Taxonomy" id="266040"/>
    <lineage>
        <taxon>Eukaryota</taxon>
        <taxon>Metazoa</taxon>
        <taxon>Ecdysozoa</taxon>
        <taxon>Arthropoda</taxon>
        <taxon>Chelicerata</taxon>
        <taxon>Arachnida</taxon>
        <taxon>Acari</taxon>
        <taxon>Parasitiformes</taxon>
        <taxon>Ixodida</taxon>
        <taxon>Ixodoidea</taxon>
        <taxon>Ixodidae</taxon>
        <taxon>Hyalomminae</taxon>
        <taxon>Hyalomma</taxon>
    </lineage>
</organism>
<gene>
    <name evidence="1" type="ORF">HPB50_014593</name>
</gene>